<keyword evidence="2" id="KW-1185">Reference proteome</keyword>
<dbReference type="InParanoid" id="F8PW09"/>
<proteinExistence type="predicted"/>
<accession>F8PW09</accession>
<dbReference type="HOGENOM" id="CLU_1571584_0_0_1"/>
<evidence type="ECO:0000313" key="2">
    <source>
        <dbReference type="Proteomes" id="UP000008063"/>
    </source>
</evidence>
<name>F8PW09_SERL3</name>
<reference evidence="2" key="1">
    <citation type="journal article" date="2011" name="Science">
        <title>The plant cell wall-decomposing machinery underlies the functional diversity of forest fungi.</title>
        <authorList>
            <person name="Eastwood D.C."/>
            <person name="Floudas D."/>
            <person name="Binder M."/>
            <person name="Majcherczyk A."/>
            <person name="Schneider P."/>
            <person name="Aerts A."/>
            <person name="Asiegbu F.O."/>
            <person name="Baker S.E."/>
            <person name="Barry K."/>
            <person name="Bendiksby M."/>
            <person name="Blumentritt M."/>
            <person name="Coutinho P.M."/>
            <person name="Cullen D."/>
            <person name="de Vries R.P."/>
            <person name="Gathman A."/>
            <person name="Goodell B."/>
            <person name="Henrissat B."/>
            <person name="Ihrmark K."/>
            <person name="Kauserud H."/>
            <person name="Kohler A."/>
            <person name="LaButti K."/>
            <person name="Lapidus A."/>
            <person name="Lavin J.L."/>
            <person name="Lee Y.-H."/>
            <person name="Lindquist E."/>
            <person name="Lilly W."/>
            <person name="Lucas S."/>
            <person name="Morin E."/>
            <person name="Murat C."/>
            <person name="Oguiza J.A."/>
            <person name="Park J."/>
            <person name="Pisabarro A.G."/>
            <person name="Riley R."/>
            <person name="Rosling A."/>
            <person name="Salamov A."/>
            <person name="Schmidt O."/>
            <person name="Schmutz J."/>
            <person name="Skrede I."/>
            <person name="Stenlid J."/>
            <person name="Wiebenga A."/>
            <person name="Xie X."/>
            <person name="Kuees U."/>
            <person name="Hibbett D.S."/>
            <person name="Hoffmeister D."/>
            <person name="Hoegberg N."/>
            <person name="Martin F."/>
            <person name="Grigoriev I.V."/>
            <person name="Watkinson S.C."/>
        </authorList>
    </citation>
    <scope>NUCLEOTIDE SEQUENCE [LARGE SCALE GENOMIC DNA]</scope>
    <source>
        <strain evidence="2">strain S7.3</strain>
    </source>
</reference>
<protein>
    <submittedName>
        <fullName evidence="1">Uncharacterized protein</fullName>
    </submittedName>
</protein>
<organism evidence="2">
    <name type="scientific">Serpula lacrymans var. lacrymans (strain S7.3)</name>
    <name type="common">Dry rot fungus</name>
    <dbReference type="NCBI Taxonomy" id="936435"/>
    <lineage>
        <taxon>Eukaryota</taxon>
        <taxon>Fungi</taxon>
        <taxon>Dikarya</taxon>
        <taxon>Basidiomycota</taxon>
        <taxon>Agaricomycotina</taxon>
        <taxon>Agaricomycetes</taxon>
        <taxon>Agaricomycetidae</taxon>
        <taxon>Boletales</taxon>
        <taxon>Coniophorineae</taxon>
        <taxon>Serpulaceae</taxon>
        <taxon>Serpula</taxon>
    </lineage>
</organism>
<gene>
    <name evidence="1" type="ORF">SERLA73DRAFT_72651</name>
</gene>
<dbReference type="AlphaFoldDB" id="F8PW09"/>
<dbReference type="EMBL" id="GL945479">
    <property type="protein sequence ID" value="EGN99868.1"/>
    <property type="molecule type" value="Genomic_DNA"/>
</dbReference>
<dbReference type="Proteomes" id="UP000008063">
    <property type="component" value="Unassembled WGS sequence"/>
</dbReference>
<evidence type="ECO:0000313" key="1">
    <source>
        <dbReference type="EMBL" id="EGN99868.1"/>
    </source>
</evidence>
<sequence length="170" mass="18643">MSGETWVESQDVDCTPSGSGLYLLHRDPTQITHSISGTRHVQNSGENALTNLEVAPYLRTISGAHVPNEKKALSSVPVPDTDTSFRGRLHIAVSQLATRAHIFDECFGRRVHTVCTWATLRNNRLGRDRNLLTFASYALSIIHTSSGTCMKYAAILMPGQMLSMAQFSPA</sequence>